<accession>A0A401GUW7</accession>
<dbReference type="Pfam" id="PF12783">
    <property type="entry name" value="Sec7-like_HUS"/>
    <property type="match status" value="1"/>
</dbReference>
<gene>
    <name evidence="8" type="ORF">SCP_0805040</name>
</gene>
<feature type="domain" description="Mon2 C-terminal" evidence="6">
    <location>
        <begin position="1310"/>
        <end position="1568"/>
    </location>
</feature>
<protein>
    <recommendedName>
        <fullName evidence="10">Protein MON2 homolog</fullName>
    </recommendedName>
</protein>
<evidence type="ECO:0000259" key="6">
    <source>
        <dbReference type="Pfam" id="PF16206"/>
    </source>
</evidence>
<feature type="region of interest" description="Disordered" evidence="4">
    <location>
        <begin position="696"/>
        <end position="735"/>
    </location>
</feature>
<dbReference type="InterPro" id="IPR016024">
    <property type="entry name" value="ARM-type_fold"/>
</dbReference>
<comment type="similarity">
    <text evidence="1">Belongs to the MON2 family.</text>
</comment>
<keyword evidence="9" id="KW-1185">Reference proteome</keyword>
<dbReference type="GO" id="GO:0005794">
    <property type="term" value="C:Golgi apparatus"/>
    <property type="evidence" value="ECO:0007669"/>
    <property type="project" value="UniProtKB-ARBA"/>
</dbReference>
<dbReference type="OrthoDB" id="294853at2759"/>
<feature type="domain" description="Mon2/Sec7/BIG1-like HUS" evidence="5">
    <location>
        <begin position="202"/>
        <end position="368"/>
    </location>
</feature>
<dbReference type="GO" id="GO:0015031">
    <property type="term" value="P:protein transport"/>
    <property type="evidence" value="ECO:0007669"/>
    <property type="project" value="UniProtKB-KW"/>
</dbReference>
<name>A0A401GUW7_9APHY</name>
<evidence type="ECO:0000256" key="2">
    <source>
        <dbReference type="ARBA" id="ARBA00022448"/>
    </source>
</evidence>
<evidence type="ECO:0000259" key="7">
    <source>
        <dbReference type="Pfam" id="PF16213"/>
    </source>
</evidence>
<feature type="domain" description="Mon2 C-terminal" evidence="6">
    <location>
        <begin position="1073"/>
        <end position="1232"/>
    </location>
</feature>
<comment type="caution">
    <text evidence="8">The sequence shown here is derived from an EMBL/GenBank/DDBJ whole genome shotgun (WGS) entry which is preliminary data.</text>
</comment>
<evidence type="ECO:0000256" key="3">
    <source>
        <dbReference type="ARBA" id="ARBA00022927"/>
    </source>
</evidence>
<dbReference type="SUPFAM" id="SSF48371">
    <property type="entry name" value="ARM repeat"/>
    <property type="match status" value="2"/>
</dbReference>
<dbReference type="EMBL" id="BFAD01000008">
    <property type="protein sequence ID" value="GBE85980.1"/>
    <property type="molecule type" value="Genomic_DNA"/>
</dbReference>
<dbReference type="InterPro" id="IPR032817">
    <property type="entry name" value="Mon2_C"/>
</dbReference>
<dbReference type="RefSeq" id="XP_027616893.1">
    <property type="nucleotide sequence ID" value="XM_027761092.1"/>
</dbReference>
<dbReference type="PANTHER" id="PTHR10663">
    <property type="entry name" value="GUANYL-NUCLEOTIDE EXCHANGE FACTOR"/>
    <property type="match status" value="1"/>
</dbReference>
<reference evidence="8 9" key="1">
    <citation type="journal article" date="2018" name="Sci. Rep.">
        <title>Genome sequence of the cauliflower mushroom Sparassis crispa (Hanabiratake) and its association with beneficial usage.</title>
        <authorList>
            <person name="Kiyama R."/>
            <person name="Furutani Y."/>
            <person name="Kawaguchi K."/>
            <person name="Nakanishi T."/>
        </authorList>
    </citation>
    <scope>NUCLEOTIDE SEQUENCE [LARGE SCALE GENOMIC DNA]</scope>
</reference>
<dbReference type="InterPro" id="IPR032629">
    <property type="entry name" value="DCB_dom"/>
</dbReference>
<dbReference type="STRING" id="139825.A0A401GUW7"/>
<feature type="region of interest" description="Disordered" evidence="4">
    <location>
        <begin position="1571"/>
        <end position="1618"/>
    </location>
</feature>
<organism evidence="8 9">
    <name type="scientific">Sparassis crispa</name>
    <dbReference type="NCBI Taxonomy" id="139825"/>
    <lineage>
        <taxon>Eukaryota</taxon>
        <taxon>Fungi</taxon>
        <taxon>Dikarya</taxon>
        <taxon>Basidiomycota</taxon>
        <taxon>Agaricomycotina</taxon>
        <taxon>Agaricomycetes</taxon>
        <taxon>Polyporales</taxon>
        <taxon>Sparassidaceae</taxon>
        <taxon>Sparassis</taxon>
    </lineage>
</organism>
<feature type="compositionally biased region" description="Basic and acidic residues" evidence="4">
    <location>
        <begin position="1589"/>
        <end position="1616"/>
    </location>
</feature>
<evidence type="ECO:0000256" key="1">
    <source>
        <dbReference type="ARBA" id="ARBA00008144"/>
    </source>
</evidence>
<evidence type="ECO:0000313" key="9">
    <source>
        <dbReference type="Proteomes" id="UP000287166"/>
    </source>
</evidence>
<dbReference type="Proteomes" id="UP000287166">
    <property type="component" value="Unassembled WGS sequence"/>
</dbReference>
<dbReference type="Pfam" id="PF16206">
    <property type="entry name" value="Mon2_C"/>
    <property type="match status" value="2"/>
</dbReference>
<dbReference type="InParanoid" id="A0A401GUW7"/>
<feature type="region of interest" description="Disordered" evidence="4">
    <location>
        <begin position="1786"/>
        <end position="1806"/>
    </location>
</feature>
<dbReference type="Pfam" id="PF16213">
    <property type="entry name" value="DCB"/>
    <property type="match status" value="1"/>
</dbReference>
<feature type="domain" description="Mon2/Sec7/BIG1-like dimerisation and cyclophilin-binding" evidence="7">
    <location>
        <begin position="4"/>
        <end position="175"/>
    </location>
</feature>
<dbReference type="GeneID" id="38782897"/>
<evidence type="ECO:0000313" key="8">
    <source>
        <dbReference type="EMBL" id="GBE85980.1"/>
    </source>
</evidence>
<feature type="compositionally biased region" description="Polar residues" evidence="4">
    <location>
        <begin position="712"/>
        <end position="733"/>
    </location>
</feature>
<proteinExistence type="inferred from homology"/>
<sequence length="1849" mass="201413">MSSLAFLVTELQSLASETRRKHPDVREAAEKSLAILRSSPEQATANLASDGPQSDDLLRPVFMGCATKNAKVVAISLGSLQRLIALKAVPQSAVPVIMNTMSECMNQGVDIQLRILQTLLSLITNFPAVHGQLLGDALLLCFRLQESRIAVVSSTAAATLRQLVMFVVDKVVDEDKRDEVDVNALVETSLPNGTVKTLGPSAQDAFAVFQDLCLLANAERPHFLRLEVLRKTFALELIESVLTNYHDLFRKHTELLLLLQHHLCPLLLKSLSDRPSFPLTLRATRVVFLLLKQFSLELKTESEVFLVLLIKIIGTDGSEAEAVDGHPHGPRPLWMRVLAMEIMRGLCSDAELMRNVWDRYDAEDGGSKVFTSLITALKRLVIEKPAMLGVCSQMFGVGVPTHAGSSSDLSSYALDVGGVAGMVANAASATVSGVASMIGSEAGLTLHGSAMKLQCIDQLDKADSPVIPEPYIYLLGVQCLVALCEGFASLTTPLYNSIMVQRPRAAGEPVIRAPPALDLSSLPPEEATTKQLRTVRDMVESGWPALLAALSFVISTNLSDELFVDVLASYQALTTVSGMLGLTTPRDAFFTSLARLAIPTRVVTSLDSYSHPHGESMTPRSAASAITENLGLSLSGSGAVQPPGLSERNMACLKVLVASALFLAGSLGESWFDILEALQNADYVLTVRGARPSTAKRNTIGPGAINLPGGRTASSGSQTGAQTGTVASPQQQSHARHPLLADLDADSLQHAIQRLFDASKNLDDGAFRDFVNALCKLSAAMIGMQSEGNEPLVVETDSVEELVTSASLSPLPEHRRRVSGIHLPHTLRSGDFGISKLGGVSTSNIHRLIYRSSDIAWDTITSHLLSVIRNAAAPSTIRTQAARILDDILVVVPRNITTSGDLQPRVQRQVLDVLAQQVIPESTAVSNSTTVELRRMGFETLHQILQASGHTLVVGWETIFEMLSSVCKPASPPSYPETFVTSPSTPDTARNKPPPLGYVVDKGYTSLVKIAFQSLTLVCDSLSSLSPEHLRLCISTLGQFGRQADTNIALTAAESLLWGVSDSIQAKRKDVEKEPEYSALWMFLLLEVLGLCTDARPEVRVGAIQTLFRSLQLYGATLSLATWDECIWKVTFPLLDAMTAAIRQTEATSTAESPPLDLQWDESKILALQSIGSIFQDFLTSKIMRLDSFVNAWDIFVGHMQDSWLRDNRSISAPALRCLDKAIKAYADTDDEVTTRALEALERVWQACDSMGDAVLQRNPSASSAKATSNTPPAVKPFTQESLMAFVDVIRSTRSIGMKFKAEEWSLDRLGRLMSILKGVVTYPNSPDFRPDIDALSPVQAAVMEAVDSIDLFTTGAPSLVLRDLSEFATLPFLAAFDVQDTTAPLIASPSSSNQPRPAPKRVTYIALSKKTMPMLVELFLRFKSQAAIYIDGTLETIFSAYAIPIKLKYECPAASKFGKDLPLWKTASSSFLRIVKECGPQMRYLGEEVLGDHQEGIWRQVVEAFRGGILADCSVAETFPLDVQEAEENFDLALIGALEIDVVPYLGDQSVPDYLVIQLAKVLHQGSRLRDPVDYQPPSPASIPDSPLDAKEPSKRAKTQGQRDSHELEMTERFGDPNFGIGTTENGHFLPRERFSYWCFDLLFLICSDTAQDRVQSRKRVAALSLPSLLERCRITLVSYVADEALRGNLPFPRAREEELLYVLQKLLALQLWPGTLWAALSDSPSKYCIDQPKIDQSLETSKLIADVVKRSSKAPLFHFYPVLCEIVSIPRKTPTAWVMTNAPRRSLSSTASPEEARRSVSWSQVATGDMDQGRAVELDARTLVKECLKEVGKEMGVGAGGWGGQLG</sequence>
<evidence type="ECO:0000259" key="5">
    <source>
        <dbReference type="Pfam" id="PF12783"/>
    </source>
</evidence>
<dbReference type="FunCoup" id="A0A401GUW7">
    <property type="interactions" value="518"/>
</dbReference>
<evidence type="ECO:0000256" key="4">
    <source>
        <dbReference type="SAM" id="MobiDB-lite"/>
    </source>
</evidence>
<keyword evidence="2" id="KW-0813">Transport</keyword>
<keyword evidence="3" id="KW-0653">Protein transport</keyword>
<evidence type="ECO:0008006" key="10">
    <source>
        <dbReference type="Google" id="ProtNLM"/>
    </source>
</evidence>
<dbReference type="InterPro" id="IPR032691">
    <property type="entry name" value="Mon2/Sec7/BIG1-like_HUS"/>
</dbReference>
<dbReference type="PANTHER" id="PTHR10663:SF333">
    <property type="entry name" value="PROTEIN MON2 HOMOLOG"/>
    <property type="match status" value="1"/>
</dbReference>